<dbReference type="Pfam" id="PF02897">
    <property type="entry name" value="Peptidase_S9_N"/>
    <property type="match status" value="1"/>
</dbReference>
<dbReference type="InterPro" id="IPR002470">
    <property type="entry name" value="Peptidase_S9A"/>
</dbReference>
<dbReference type="PANTHER" id="PTHR42881:SF2">
    <property type="entry name" value="PROLYL ENDOPEPTIDASE"/>
    <property type="match status" value="1"/>
</dbReference>
<dbReference type="GO" id="GO:0004252">
    <property type="term" value="F:serine-type endopeptidase activity"/>
    <property type="evidence" value="ECO:0007669"/>
    <property type="project" value="UniProtKB-EC"/>
</dbReference>
<keyword evidence="5" id="KW-0378">Hydrolase</keyword>
<dbReference type="Gene3D" id="2.130.10.120">
    <property type="entry name" value="Prolyl oligopeptidase, N-terminal domain"/>
    <property type="match status" value="1"/>
</dbReference>
<gene>
    <name evidence="11" type="ORF">KK078_19795</name>
</gene>
<evidence type="ECO:0000256" key="3">
    <source>
        <dbReference type="ARBA" id="ARBA00011897"/>
    </source>
</evidence>
<comment type="caution">
    <text evidence="11">The sequence shown here is derived from an EMBL/GenBank/DDBJ whole genome shotgun (WGS) entry which is preliminary data.</text>
</comment>
<feature type="domain" description="Peptidase S9 prolyl oligopeptidase catalytic" evidence="9">
    <location>
        <begin position="498"/>
        <end position="702"/>
    </location>
</feature>
<dbReference type="InterPro" id="IPR002471">
    <property type="entry name" value="Pept_S9_AS"/>
</dbReference>
<sequence>MKTFVIPIAGCLAFCITACTSPKEEHTANMKYPQTKKVDTVDTYFGTAVADPYRWLENDTAQETGAWVEAQNEITAGYLSNIPYRDAIKSRLREVYNYERLGTPFRKGDYLYFAKNDGLQNQNVYYRQKGDNGTAEVFLDPNTFSADGTTKLAGLSYSNDGSRLAYLVSRSGSDWNDAIVIDAVSKSVLEDTLHDLKFASIAWKGNDSFYYTAYDKPEGSKLLAKAENQKLYYHRVGRPRSEDVLIFGDDKNPKRYLDALVTEDERFLVIVATNGTSGQELYIKDLSDPNSKIVTMVGDQDNDHRFVENVGPKLYIQTNYKAPNNRLVVADIAAPSKEHWKDLIPETKDVAVFSAVGGKLFAEYTVDVKSLIKQFDLTGKFDHDVALPGIGAAGWGGGKKDAKEVFYSFTSFLYPTTIFRYDIAAGKSTLYAQPKVNFNADDYEMKQVFYTSKDGTKVPMFIVHKRGLTLDGKNATLLYGYGGFNVSLTPVFYPSLLVWLENGGIYALPNIRGGGEYGETWHKAGTKLQKQNVFDDFIAAAEYLIKEKYTSADHLAIKGGSNGGLLVGACMTQRPDLFKVALPGVGVMDMLRYHQFSAGPGWAPDYGMASDSKEMFEYLKGYSPLHNIKAGTHYPATMVNTADHDDRVVPAHSFKFAATLQEHHVGEAPVLIRIDIKSAHGASNLSKAIDLDADQFAFSWYNMGIVPPLAKKDM</sequence>
<evidence type="ECO:0000256" key="8">
    <source>
        <dbReference type="ARBA" id="ARBA00081187"/>
    </source>
</evidence>
<protein>
    <recommendedName>
        <fullName evidence="3">prolyl oligopeptidase</fullName>
        <ecNumber evidence="3">3.4.21.26</ecNumber>
    </recommendedName>
    <alternativeName>
        <fullName evidence="8">Proline-specific endopeptidase</fullName>
    </alternativeName>
</protein>
<reference evidence="11 12" key="1">
    <citation type="submission" date="2021-05" db="EMBL/GenBank/DDBJ databases">
        <title>A Polyphasic approach of four new species of the genus Ohtaekwangia: Ohtaekwangia histidinii sp. nov., Ohtaekwangia cretensis sp. nov., Ohtaekwangia indiensis sp. nov., Ohtaekwangia reichenbachii sp. nov. from diverse environment.</title>
        <authorList>
            <person name="Octaviana S."/>
        </authorList>
    </citation>
    <scope>NUCLEOTIDE SEQUENCE [LARGE SCALE GENOMIC DNA]</scope>
    <source>
        <strain evidence="11 12">PWU37</strain>
    </source>
</reference>
<dbReference type="GO" id="GO:0006508">
    <property type="term" value="P:proteolysis"/>
    <property type="evidence" value="ECO:0007669"/>
    <property type="project" value="UniProtKB-KW"/>
</dbReference>
<evidence type="ECO:0000259" key="9">
    <source>
        <dbReference type="Pfam" id="PF00326"/>
    </source>
</evidence>
<dbReference type="InterPro" id="IPR023302">
    <property type="entry name" value="Pept_S9A_N"/>
</dbReference>
<evidence type="ECO:0000256" key="4">
    <source>
        <dbReference type="ARBA" id="ARBA00022670"/>
    </source>
</evidence>
<organism evidence="11 12">
    <name type="scientific">Dawidia soli</name>
    <dbReference type="NCBI Taxonomy" id="2782352"/>
    <lineage>
        <taxon>Bacteria</taxon>
        <taxon>Pseudomonadati</taxon>
        <taxon>Bacteroidota</taxon>
        <taxon>Cytophagia</taxon>
        <taxon>Cytophagales</taxon>
        <taxon>Chryseotaleaceae</taxon>
        <taxon>Dawidia</taxon>
    </lineage>
</organism>
<dbReference type="EMBL" id="JAHESC010000031">
    <property type="protein sequence ID" value="MBT1688821.1"/>
    <property type="molecule type" value="Genomic_DNA"/>
</dbReference>
<accession>A0AAP2GIY4</accession>
<evidence type="ECO:0000313" key="12">
    <source>
        <dbReference type="Proteomes" id="UP001319180"/>
    </source>
</evidence>
<comment type="similarity">
    <text evidence="2">Belongs to the peptidase S9A family.</text>
</comment>
<evidence type="ECO:0000256" key="5">
    <source>
        <dbReference type="ARBA" id="ARBA00022801"/>
    </source>
</evidence>
<dbReference type="SUPFAM" id="SSF50993">
    <property type="entry name" value="Peptidase/esterase 'gauge' domain"/>
    <property type="match status" value="1"/>
</dbReference>
<dbReference type="RefSeq" id="WP_254092048.1">
    <property type="nucleotide sequence ID" value="NZ_JAHESC010000031.1"/>
</dbReference>
<dbReference type="Pfam" id="PF00326">
    <property type="entry name" value="Peptidase_S9"/>
    <property type="match status" value="1"/>
</dbReference>
<dbReference type="InterPro" id="IPR001375">
    <property type="entry name" value="Peptidase_S9_cat"/>
</dbReference>
<name>A0AAP2GIY4_9BACT</name>
<dbReference type="InterPro" id="IPR051167">
    <property type="entry name" value="Prolyl_oligopep/macrocyclase"/>
</dbReference>
<dbReference type="PANTHER" id="PTHR42881">
    <property type="entry name" value="PROLYL ENDOPEPTIDASE"/>
    <property type="match status" value="1"/>
</dbReference>
<evidence type="ECO:0000256" key="1">
    <source>
        <dbReference type="ARBA" id="ARBA00001070"/>
    </source>
</evidence>
<evidence type="ECO:0000313" key="11">
    <source>
        <dbReference type="EMBL" id="MBT1688821.1"/>
    </source>
</evidence>
<keyword evidence="4" id="KW-0645">Protease</keyword>
<comment type="function">
    <text evidence="7">Cleaves peptide bonds on the C-terminal side of prolyl residues within peptides that are up to approximately 30 amino acids long. Has an absolute requirement for an X-Pro bond in the trans configuration immediately preceding the Pro-Y scissible bond.</text>
</comment>
<dbReference type="Gene3D" id="3.40.50.1820">
    <property type="entry name" value="alpha/beta hydrolase"/>
    <property type="match status" value="1"/>
</dbReference>
<dbReference type="FunFam" id="3.40.50.1820:FF:000005">
    <property type="entry name" value="Prolyl endopeptidase"/>
    <property type="match status" value="1"/>
</dbReference>
<dbReference type="AlphaFoldDB" id="A0AAP2GIY4"/>
<dbReference type="PROSITE" id="PS00708">
    <property type="entry name" value="PRO_ENDOPEP_SER"/>
    <property type="match status" value="1"/>
</dbReference>
<dbReference type="InterPro" id="IPR029058">
    <property type="entry name" value="AB_hydrolase_fold"/>
</dbReference>
<comment type="catalytic activity">
    <reaction evidence="1">
        <text>Hydrolysis of Pro-|-Xaa &gt;&gt; Ala-|-Xaa in oligopeptides.</text>
        <dbReference type="EC" id="3.4.21.26"/>
    </reaction>
</comment>
<feature type="domain" description="Peptidase S9A N-terminal" evidence="10">
    <location>
        <begin position="33"/>
        <end position="433"/>
    </location>
</feature>
<evidence type="ECO:0000256" key="7">
    <source>
        <dbReference type="ARBA" id="ARBA00060121"/>
    </source>
</evidence>
<dbReference type="GO" id="GO:0005829">
    <property type="term" value="C:cytosol"/>
    <property type="evidence" value="ECO:0007669"/>
    <property type="project" value="TreeGrafter"/>
</dbReference>
<dbReference type="GO" id="GO:0070012">
    <property type="term" value="F:oligopeptidase activity"/>
    <property type="evidence" value="ECO:0007669"/>
    <property type="project" value="TreeGrafter"/>
</dbReference>
<dbReference type="SUPFAM" id="SSF53474">
    <property type="entry name" value="alpha/beta-Hydrolases"/>
    <property type="match status" value="1"/>
</dbReference>
<dbReference type="EC" id="3.4.21.26" evidence="3"/>
<dbReference type="Proteomes" id="UP001319180">
    <property type="component" value="Unassembled WGS sequence"/>
</dbReference>
<keyword evidence="12" id="KW-1185">Reference proteome</keyword>
<keyword evidence="6" id="KW-0720">Serine protease</keyword>
<dbReference type="PRINTS" id="PR00862">
    <property type="entry name" value="PROLIGOPTASE"/>
</dbReference>
<evidence type="ECO:0000256" key="2">
    <source>
        <dbReference type="ARBA" id="ARBA00005228"/>
    </source>
</evidence>
<evidence type="ECO:0000256" key="6">
    <source>
        <dbReference type="ARBA" id="ARBA00022825"/>
    </source>
</evidence>
<proteinExistence type="inferred from homology"/>
<evidence type="ECO:0000259" key="10">
    <source>
        <dbReference type="Pfam" id="PF02897"/>
    </source>
</evidence>